<evidence type="ECO:0000256" key="1">
    <source>
        <dbReference type="SAM" id="Phobius"/>
    </source>
</evidence>
<name>A0LGM8_SYNFM</name>
<dbReference type="STRING" id="335543.Sfum_0883"/>
<feature type="domain" description="AAA+ ATPase" evidence="2">
    <location>
        <begin position="42"/>
        <end position="187"/>
    </location>
</feature>
<proteinExistence type="predicted"/>
<feature type="transmembrane region" description="Helical" evidence="1">
    <location>
        <begin position="298"/>
        <end position="319"/>
    </location>
</feature>
<evidence type="ECO:0000313" key="3">
    <source>
        <dbReference type="EMBL" id="ABK16580.1"/>
    </source>
</evidence>
<dbReference type="PANTHER" id="PTHR35894">
    <property type="entry name" value="GENERAL SECRETION PATHWAY PROTEIN A-RELATED"/>
    <property type="match status" value="1"/>
</dbReference>
<keyword evidence="4" id="KW-1185">Reference proteome</keyword>
<dbReference type="HOGENOM" id="CLU_024125_3_0_7"/>
<dbReference type="PANTHER" id="PTHR35894:SF1">
    <property type="entry name" value="PHOSPHORIBULOKINASE _ URIDINE KINASE FAMILY"/>
    <property type="match status" value="1"/>
</dbReference>
<dbReference type="InterPro" id="IPR049945">
    <property type="entry name" value="AAA_22"/>
</dbReference>
<evidence type="ECO:0000259" key="2">
    <source>
        <dbReference type="SMART" id="SM00382"/>
    </source>
</evidence>
<protein>
    <submittedName>
        <fullName evidence="3">AAA ATPase</fullName>
    </submittedName>
</protein>
<keyword evidence="1" id="KW-1133">Transmembrane helix</keyword>
<reference evidence="3 4" key="1">
    <citation type="submission" date="2006-10" db="EMBL/GenBank/DDBJ databases">
        <title>Complete sequence of Syntrophobacter fumaroxidans MPOB.</title>
        <authorList>
            <consortium name="US DOE Joint Genome Institute"/>
            <person name="Copeland A."/>
            <person name="Lucas S."/>
            <person name="Lapidus A."/>
            <person name="Barry K."/>
            <person name="Detter J.C."/>
            <person name="Glavina del Rio T."/>
            <person name="Hammon N."/>
            <person name="Israni S."/>
            <person name="Pitluck S."/>
            <person name="Goltsman E.G."/>
            <person name="Martinez M."/>
            <person name="Schmutz J."/>
            <person name="Larimer F."/>
            <person name="Land M."/>
            <person name="Hauser L."/>
            <person name="Kyrpides N."/>
            <person name="Kim E."/>
            <person name="Boone D.R."/>
            <person name="Brockman F."/>
            <person name="Culley D."/>
            <person name="Ferry J."/>
            <person name="Gunsalus R."/>
            <person name="McInerney M.J."/>
            <person name="Morrison M."/>
            <person name="Plugge C."/>
            <person name="Rohlin L."/>
            <person name="Scholten J."/>
            <person name="Sieber J."/>
            <person name="Stams A.J.M."/>
            <person name="Worm P."/>
            <person name="Henstra A.M."/>
            <person name="Richardson P."/>
        </authorList>
    </citation>
    <scope>NUCLEOTIDE SEQUENCE [LARGE SCALE GENOMIC DNA]</scope>
    <source>
        <strain evidence="4">DSM 10017 / MPOB</strain>
    </source>
</reference>
<dbReference type="RefSeq" id="WP_011697751.1">
    <property type="nucleotide sequence ID" value="NC_008554.1"/>
</dbReference>
<accession>A0LGM8</accession>
<dbReference type="Pfam" id="PF13401">
    <property type="entry name" value="AAA_22"/>
    <property type="match status" value="1"/>
</dbReference>
<dbReference type="PROSITE" id="PS00675">
    <property type="entry name" value="SIGMA54_INTERACT_1"/>
    <property type="match status" value="1"/>
</dbReference>
<dbReference type="InterPro" id="IPR052026">
    <property type="entry name" value="ExeA_AAA_ATPase_DNA-bind"/>
</dbReference>
<evidence type="ECO:0000313" key="4">
    <source>
        <dbReference type="Proteomes" id="UP000001784"/>
    </source>
</evidence>
<keyword evidence="1" id="KW-0812">Transmembrane</keyword>
<dbReference type="InParanoid" id="A0LGM8"/>
<dbReference type="SUPFAM" id="SSF52540">
    <property type="entry name" value="P-loop containing nucleoside triphosphate hydrolases"/>
    <property type="match status" value="1"/>
</dbReference>
<dbReference type="EMBL" id="CP000478">
    <property type="protein sequence ID" value="ABK16580.1"/>
    <property type="molecule type" value="Genomic_DNA"/>
</dbReference>
<dbReference type="InterPro" id="IPR003593">
    <property type="entry name" value="AAA+_ATPase"/>
</dbReference>
<dbReference type="SMART" id="SM00382">
    <property type="entry name" value="AAA"/>
    <property type="match status" value="1"/>
</dbReference>
<dbReference type="Proteomes" id="UP000001784">
    <property type="component" value="Chromosome"/>
</dbReference>
<dbReference type="eggNOG" id="COG3267">
    <property type="taxonomic scope" value="Bacteria"/>
</dbReference>
<dbReference type="InterPro" id="IPR027417">
    <property type="entry name" value="P-loop_NTPase"/>
</dbReference>
<dbReference type="KEGG" id="sfu:Sfum_0883"/>
<dbReference type="Gene3D" id="3.40.50.300">
    <property type="entry name" value="P-loop containing nucleotide triphosphate hydrolases"/>
    <property type="match status" value="1"/>
</dbReference>
<dbReference type="GO" id="GO:0016887">
    <property type="term" value="F:ATP hydrolysis activity"/>
    <property type="evidence" value="ECO:0007669"/>
    <property type="project" value="InterPro"/>
</dbReference>
<keyword evidence="1" id="KW-0472">Membrane</keyword>
<gene>
    <name evidence="3" type="ordered locus">Sfum_0883</name>
</gene>
<sequence>MHTQFYGLSREPFAINPDPDFWYRSHSHQEVLSSIITGIEERKGILLVTGETGTGKTILLRQVLQALDPRVKAVLISRPPETFEELLKEVLRGLGLPPGEPDKSSMLSRLHEYLYRGSSGDEILLMAVDEAHEMSGEVLEELRVLCNPDPRRPGPGAVQLIFAGRPEFEEKLRSRELRQVIQRVSLRCRLEPLTESEIREYVEHRLKTAGGSGTGIFAPDAVDLICRHSRGIPLNVNALAYMAICGGYALSRKQIGPDVVEKVSPVLGGRKPQRWKEATGSVKALAGLNGDSPLITKVTYALLAYSFLALFIVFWLNLLF</sequence>
<dbReference type="OrthoDB" id="9779230at2"/>
<organism evidence="3 4">
    <name type="scientific">Syntrophobacter fumaroxidans (strain DSM 10017 / MPOB)</name>
    <dbReference type="NCBI Taxonomy" id="335543"/>
    <lineage>
        <taxon>Bacteria</taxon>
        <taxon>Pseudomonadati</taxon>
        <taxon>Thermodesulfobacteriota</taxon>
        <taxon>Syntrophobacteria</taxon>
        <taxon>Syntrophobacterales</taxon>
        <taxon>Syntrophobacteraceae</taxon>
        <taxon>Syntrophobacter</taxon>
    </lineage>
</organism>
<dbReference type="AlphaFoldDB" id="A0LGM8"/>
<dbReference type="InterPro" id="IPR025662">
    <property type="entry name" value="Sigma_54_int_dom_ATP-bd_1"/>
</dbReference>